<name>A0A7W9SWG0_ARMRO</name>
<protein>
    <submittedName>
        <fullName evidence="2">Uncharacterized protein</fullName>
    </submittedName>
</protein>
<sequence>MTAPVESPRKVTSPADFLAECRKRGIKLAATNGTIKATGRPPARPDSFAKYLQTHKEELLSLLTTRGAGIVLPAAAPTEKAPADIEGAEKARKGPIQEPAEDPSLQPQEAPPVATPSEAVTASPETASPVLESVLYPSGDGRGVLLAWAISECQAERFPEPVEPIKLFNGETTGESASDWLLVAFRRASCLAEDDPEFLHLRQSMKELAIWGADCVRWKRLTVTHRGAASPWVHGTSWPAESGDSDLRKSKAIR</sequence>
<accession>A0A7W9SWG0</accession>
<dbReference type="RefSeq" id="WP_184204193.1">
    <property type="nucleotide sequence ID" value="NZ_JACHGW010000015.1"/>
</dbReference>
<comment type="caution">
    <text evidence="2">The sequence shown here is derived from an EMBL/GenBank/DDBJ whole genome shotgun (WGS) entry which is preliminary data.</text>
</comment>
<dbReference type="EMBL" id="JACHGW010000015">
    <property type="protein sequence ID" value="MBB6054110.1"/>
    <property type="molecule type" value="Genomic_DNA"/>
</dbReference>
<gene>
    <name evidence="2" type="ORF">HNQ39_005957</name>
</gene>
<reference evidence="2 3" key="1">
    <citation type="submission" date="2020-08" db="EMBL/GenBank/DDBJ databases">
        <title>Genomic Encyclopedia of Type Strains, Phase IV (KMG-IV): sequencing the most valuable type-strain genomes for metagenomic binning, comparative biology and taxonomic classification.</title>
        <authorList>
            <person name="Goeker M."/>
        </authorList>
    </citation>
    <scope>NUCLEOTIDE SEQUENCE [LARGE SCALE GENOMIC DNA]</scope>
    <source>
        <strain evidence="2 3">DSM 23562</strain>
    </source>
</reference>
<evidence type="ECO:0000256" key="1">
    <source>
        <dbReference type="SAM" id="MobiDB-lite"/>
    </source>
</evidence>
<feature type="region of interest" description="Disordered" evidence="1">
    <location>
        <begin position="78"/>
        <end position="126"/>
    </location>
</feature>
<evidence type="ECO:0000313" key="2">
    <source>
        <dbReference type="EMBL" id="MBB6054110.1"/>
    </source>
</evidence>
<proteinExistence type="predicted"/>
<evidence type="ECO:0000313" key="3">
    <source>
        <dbReference type="Proteomes" id="UP000520814"/>
    </source>
</evidence>
<dbReference type="Proteomes" id="UP000520814">
    <property type="component" value="Unassembled WGS sequence"/>
</dbReference>
<keyword evidence="3" id="KW-1185">Reference proteome</keyword>
<organism evidence="2 3">
    <name type="scientific">Armatimonas rosea</name>
    <dbReference type="NCBI Taxonomy" id="685828"/>
    <lineage>
        <taxon>Bacteria</taxon>
        <taxon>Bacillati</taxon>
        <taxon>Armatimonadota</taxon>
        <taxon>Armatimonadia</taxon>
        <taxon>Armatimonadales</taxon>
        <taxon>Armatimonadaceae</taxon>
        <taxon>Armatimonas</taxon>
    </lineage>
</organism>
<feature type="compositionally biased region" description="Basic and acidic residues" evidence="1">
    <location>
        <begin position="81"/>
        <end position="92"/>
    </location>
</feature>
<dbReference type="AlphaFoldDB" id="A0A7W9SWG0"/>